<evidence type="ECO:0000256" key="6">
    <source>
        <dbReference type="PROSITE-ProRule" id="PRU00221"/>
    </source>
</evidence>
<evidence type="ECO:0000313" key="7">
    <source>
        <dbReference type="EMBL" id="CEM08840.1"/>
    </source>
</evidence>
<comment type="similarity">
    <text evidence="5">Belongs to the WD repeat MORG1 family.</text>
</comment>
<keyword evidence="2" id="KW-0963">Cytoplasm</keyword>
<dbReference type="InterPro" id="IPR020472">
    <property type="entry name" value="WD40_PAC1"/>
</dbReference>
<dbReference type="VEuPathDB" id="CryptoDB:Vbra_14749"/>
<proteinExistence type="inferred from homology"/>
<dbReference type="InterPro" id="IPR036322">
    <property type="entry name" value="WD40_repeat_dom_sf"/>
</dbReference>
<accession>A0A0G4F927</accession>
<feature type="repeat" description="WD" evidence="6">
    <location>
        <begin position="99"/>
        <end position="140"/>
    </location>
</feature>
<keyword evidence="3 6" id="KW-0853">WD repeat</keyword>
<evidence type="ECO:0000256" key="3">
    <source>
        <dbReference type="ARBA" id="ARBA00022574"/>
    </source>
</evidence>
<dbReference type="PROSITE" id="PS50082">
    <property type="entry name" value="WD_REPEATS_2"/>
    <property type="match status" value="3"/>
</dbReference>
<feature type="repeat" description="WD" evidence="6">
    <location>
        <begin position="267"/>
        <end position="304"/>
    </location>
</feature>
<dbReference type="AlphaFoldDB" id="A0A0G4F927"/>
<sequence length="304" mass="34155">MSSEFVPWKSTATLRGHKGSVQNVRFNKDGSYCLSCGQDKTLRLWNPHKGLFIKEYKGPHNHEVNDAVVTPDNAKFASVGGDKFGFMWDVATGNVIRRLTGHEGKINCCEFNSSHELLITGSWDRTVRCWDLKSNTRAPLQILKEAKDSVTALCVTDDEILTGSVDGRVRRYDVRMGRLTTDDLKHPIGSVTLSNDENCVLVTCLDDTIRLLEKGTGELLNSYRGHTNHKYRVRAVLDPSDAHIFCGSEDHRLCVWDLLNPKLLHHEKAHGGAIFTVRFHAEKEAMLTTSADGLIKVWRQEAPE</sequence>
<dbReference type="GO" id="GO:0071013">
    <property type="term" value="C:catalytic step 2 spliceosome"/>
    <property type="evidence" value="ECO:0007669"/>
    <property type="project" value="TreeGrafter"/>
</dbReference>
<dbReference type="InterPro" id="IPR015943">
    <property type="entry name" value="WD40/YVTN_repeat-like_dom_sf"/>
</dbReference>
<keyword evidence="8" id="KW-1185">Reference proteome</keyword>
<dbReference type="PROSITE" id="PS50294">
    <property type="entry name" value="WD_REPEATS_REGION"/>
    <property type="match status" value="3"/>
</dbReference>
<evidence type="ECO:0000256" key="2">
    <source>
        <dbReference type="ARBA" id="ARBA00022490"/>
    </source>
</evidence>
<dbReference type="Proteomes" id="UP000041254">
    <property type="component" value="Unassembled WGS sequence"/>
</dbReference>
<dbReference type="Pfam" id="PF00400">
    <property type="entry name" value="WD40"/>
    <property type="match status" value="4"/>
</dbReference>
<dbReference type="InParanoid" id="A0A0G4F927"/>
<reference evidence="7 8" key="1">
    <citation type="submission" date="2014-11" db="EMBL/GenBank/DDBJ databases">
        <authorList>
            <person name="Zhu J."/>
            <person name="Qi W."/>
            <person name="Song R."/>
        </authorList>
    </citation>
    <scope>NUCLEOTIDE SEQUENCE [LARGE SCALE GENOMIC DNA]</scope>
</reference>
<dbReference type="PANTHER" id="PTHR22842:SF3">
    <property type="entry name" value="WD REPEAT DOMAIN-CONTAINING PROTEIN 83"/>
    <property type="match status" value="1"/>
</dbReference>
<name>A0A0G4F927_VITBC</name>
<protein>
    <submittedName>
        <fullName evidence="7">Uncharacterized protein</fullName>
    </submittedName>
</protein>
<comment type="subcellular location">
    <subcellularLocation>
        <location evidence="1">Cytoplasm</location>
    </subcellularLocation>
</comment>
<organism evidence="7 8">
    <name type="scientific">Vitrella brassicaformis (strain CCMP3155)</name>
    <dbReference type="NCBI Taxonomy" id="1169540"/>
    <lineage>
        <taxon>Eukaryota</taxon>
        <taxon>Sar</taxon>
        <taxon>Alveolata</taxon>
        <taxon>Colpodellida</taxon>
        <taxon>Vitrellaceae</taxon>
        <taxon>Vitrella</taxon>
    </lineage>
</organism>
<dbReference type="SUPFAM" id="SSF50978">
    <property type="entry name" value="WD40 repeat-like"/>
    <property type="match status" value="1"/>
</dbReference>
<dbReference type="GO" id="GO:0005737">
    <property type="term" value="C:cytoplasm"/>
    <property type="evidence" value="ECO:0007669"/>
    <property type="project" value="UniProtKB-SubCell"/>
</dbReference>
<dbReference type="InterPro" id="IPR001680">
    <property type="entry name" value="WD40_rpt"/>
</dbReference>
<dbReference type="InterPro" id="IPR051980">
    <property type="entry name" value="WD_repeat_MORG1"/>
</dbReference>
<dbReference type="PRINTS" id="PR00320">
    <property type="entry name" value="GPROTEINBRPT"/>
</dbReference>
<dbReference type="Gene3D" id="2.130.10.10">
    <property type="entry name" value="YVTN repeat-like/Quinoprotein amine dehydrogenase"/>
    <property type="match status" value="1"/>
</dbReference>
<evidence type="ECO:0000256" key="4">
    <source>
        <dbReference type="ARBA" id="ARBA00022737"/>
    </source>
</evidence>
<evidence type="ECO:0000313" key="8">
    <source>
        <dbReference type="Proteomes" id="UP000041254"/>
    </source>
</evidence>
<dbReference type="PANTHER" id="PTHR22842">
    <property type="entry name" value="WD40 REPEAT PROTEIN"/>
    <property type="match status" value="1"/>
</dbReference>
<dbReference type="PhylomeDB" id="A0A0G4F927"/>
<feature type="repeat" description="WD" evidence="6">
    <location>
        <begin position="14"/>
        <end position="46"/>
    </location>
</feature>
<dbReference type="SMART" id="SM00320">
    <property type="entry name" value="WD40"/>
    <property type="match status" value="7"/>
</dbReference>
<keyword evidence="4" id="KW-0677">Repeat</keyword>
<evidence type="ECO:0000256" key="5">
    <source>
        <dbReference type="ARBA" id="ARBA00038145"/>
    </source>
</evidence>
<dbReference type="STRING" id="1169540.A0A0G4F927"/>
<gene>
    <name evidence="7" type="ORF">Vbra_14749</name>
</gene>
<dbReference type="EMBL" id="CDMY01000387">
    <property type="protein sequence ID" value="CEM08840.1"/>
    <property type="molecule type" value="Genomic_DNA"/>
</dbReference>
<dbReference type="OMA" id="MCWDIRT"/>
<dbReference type="CDD" id="cd00200">
    <property type="entry name" value="WD40"/>
    <property type="match status" value="1"/>
</dbReference>
<dbReference type="GO" id="GO:0000398">
    <property type="term" value="P:mRNA splicing, via spliceosome"/>
    <property type="evidence" value="ECO:0007669"/>
    <property type="project" value="TreeGrafter"/>
</dbReference>
<evidence type="ECO:0000256" key="1">
    <source>
        <dbReference type="ARBA" id="ARBA00004496"/>
    </source>
</evidence>
<dbReference type="OrthoDB" id="71437at2759"/>
<dbReference type="FunCoup" id="A0A0G4F927">
    <property type="interactions" value="77"/>
</dbReference>